<feature type="region of interest" description="Disordered" evidence="4">
    <location>
        <begin position="95"/>
        <end position="136"/>
    </location>
</feature>
<evidence type="ECO:0000256" key="3">
    <source>
        <dbReference type="SAM" id="Coils"/>
    </source>
</evidence>
<dbReference type="OrthoDB" id="5984396at2759"/>
<organism evidence="6 7">
    <name type="scientific">Nephila pilipes</name>
    <name type="common">Giant wood spider</name>
    <name type="synonym">Nephila maculata</name>
    <dbReference type="NCBI Taxonomy" id="299642"/>
    <lineage>
        <taxon>Eukaryota</taxon>
        <taxon>Metazoa</taxon>
        <taxon>Ecdysozoa</taxon>
        <taxon>Arthropoda</taxon>
        <taxon>Chelicerata</taxon>
        <taxon>Arachnida</taxon>
        <taxon>Araneae</taxon>
        <taxon>Araneomorphae</taxon>
        <taxon>Entelegynae</taxon>
        <taxon>Araneoidea</taxon>
        <taxon>Nephilidae</taxon>
        <taxon>Nephila</taxon>
    </lineage>
</organism>
<comment type="caution">
    <text evidence="6">The sequence shown here is derived from an EMBL/GenBank/DDBJ whole genome shotgun (WGS) entry which is preliminary data.</text>
</comment>
<gene>
    <name evidence="6" type="primary">CCDC102B</name>
    <name evidence="6" type="ORF">NPIL_301922</name>
</gene>
<feature type="compositionally biased region" description="Polar residues" evidence="4">
    <location>
        <begin position="95"/>
        <end position="117"/>
    </location>
</feature>
<name>A0A8X6PK79_NEPPI</name>
<evidence type="ECO:0000256" key="1">
    <source>
        <dbReference type="ARBA" id="ARBA00023054"/>
    </source>
</evidence>
<dbReference type="EMBL" id="BMAW01020911">
    <property type="protein sequence ID" value="GFT70732.1"/>
    <property type="molecule type" value="Genomic_DNA"/>
</dbReference>
<evidence type="ECO:0000256" key="2">
    <source>
        <dbReference type="ARBA" id="ARBA00040149"/>
    </source>
</evidence>
<keyword evidence="1 3" id="KW-0175">Coiled coil</keyword>
<protein>
    <recommendedName>
        <fullName evidence="2">Coiled-coil domain-containing protein 102A</fullName>
    </recommendedName>
</protein>
<dbReference type="InterPro" id="IPR002928">
    <property type="entry name" value="Myosin_tail"/>
</dbReference>
<dbReference type="SUPFAM" id="SSF90257">
    <property type="entry name" value="Myosin rod fragments"/>
    <property type="match status" value="1"/>
</dbReference>
<accession>A0A8X6PK79</accession>
<dbReference type="Gene3D" id="1.10.287.1490">
    <property type="match status" value="1"/>
</dbReference>
<evidence type="ECO:0000259" key="5">
    <source>
        <dbReference type="Pfam" id="PF01576"/>
    </source>
</evidence>
<feature type="domain" description="Myosin tail" evidence="5">
    <location>
        <begin position="430"/>
        <end position="622"/>
    </location>
</feature>
<dbReference type="Pfam" id="PF01576">
    <property type="entry name" value="Myosin_tail_1"/>
    <property type="match status" value="1"/>
</dbReference>
<sequence>MQKEANKNSMCRRNSLNSPPPKPHSRKLNSMSDLSKTQIRVPTKFGIIDVVAICSGVTILSIAAEAREVDKIIALILLPNYIVFSRFSRKYPFESTMSHSGSSSKRPVSNSLSQWSDLPSDASQHSLSSHHHHHRSYDPEWDAKEELRLRELEEARARAAQMEKTMRWWSDCTANWREKWSKVRTERNKAREETRVLRGKLEVAAKECNTLKREKQDLYSQIERLKKENQLFNGNEEFIDEKKEDVPYTVGQNKERVIPERDVGPGDKVTDLGDALITNALPKATKDDNVDDENEEISSTVVEVSDCAHTNPDLQFLDKFLKQDCKEPLTISTIPSMNEKKGSRLSNRGIEDFNIPVQELTEQKMAMLQLRLDEASKTIIAERQEKNKLMKSIDKLQTEYNQLRMKYEDMKKSKQDTMKELSQIKAEHQDEIDNMRLDLEDEANSRSNLDQRVAELRTELERLQGENAAEWGRRERLETEKLALERENKKLRTQIEDLDERLERKTKQMTLASDSDVKALQIELHEKNKELADLKHAHTKLKKVLQDKSTELAHALRRSEQYEAEVKKLRGRIEELKKELAAAEDEVDAATNNIRKLQRTNDELQEQVESLQVQVEHLQSRLRNSASHALLTRHANSSFTQVDPMSEDDNLDF</sequence>
<feature type="compositionally biased region" description="Polar residues" evidence="4">
    <location>
        <begin position="7"/>
        <end position="17"/>
    </location>
</feature>
<dbReference type="PANTHER" id="PTHR46292:SF1">
    <property type="entry name" value="COILED-COIL DOMAIN-CONTAINING PROTEIN 102A"/>
    <property type="match status" value="1"/>
</dbReference>
<reference evidence="6" key="1">
    <citation type="submission" date="2020-08" db="EMBL/GenBank/DDBJ databases">
        <title>Multicomponent nature underlies the extraordinary mechanical properties of spider dragline silk.</title>
        <authorList>
            <person name="Kono N."/>
            <person name="Nakamura H."/>
            <person name="Mori M."/>
            <person name="Yoshida Y."/>
            <person name="Ohtoshi R."/>
            <person name="Malay A.D."/>
            <person name="Moran D.A.P."/>
            <person name="Tomita M."/>
            <person name="Numata K."/>
            <person name="Arakawa K."/>
        </authorList>
    </citation>
    <scope>NUCLEOTIDE SEQUENCE</scope>
</reference>
<evidence type="ECO:0000313" key="7">
    <source>
        <dbReference type="Proteomes" id="UP000887013"/>
    </source>
</evidence>
<dbReference type="AlphaFoldDB" id="A0A8X6PK79"/>
<feature type="region of interest" description="Disordered" evidence="4">
    <location>
        <begin position="1"/>
        <end position="33"/>
    </location>
</feature>
<keyword evidence="7" id="KW-1185">Reference proteome</keyword>
<dbReference type="Proteomes" id="UP000887013">
    <property type="component" value="Unassembled WGS sequence"/>
</dbReference>
<evidence type="ECO:0000256" key="4">
    <source>
        <dbReference type="SAM" id="MobiDB-lite"/>
    </source>
</evidence>
<dbReference type="PANTHER" id="PTHR46292">
    <property type="entry name" value="COILED-COIL DOMAIN-CONTAINING PROTEIN 102A"/>
    <property type="match status" value="1"/>
</dbReference>
<feature type="coiled-coil region" evidence="3">
    <location>
        <begin position="201"/>
        <end position="235"/>
    </location>
</feature>
<evidence type="ECO:0000313" key="6">
    <source>
        <dbReference type="EMBL" id="GFT70732.1"/>
    </source>
</evidence>
<proteinExistence type="predicted"/>
<feature type="coiled-coil region" evidence="3">
    <location>
        <begin position="358"/>
        <end position="621"/>
    </location>
</feature>
<dbReference type="GO" id="GO:0016459">
    <property type="term" value="C:myosin complex"/>
    <property type="evidence" value="ECO:0007669"/>
    <property type="project" value="InterPro"/>
</dbReference>